<name>A0AAV7VBS2_PLEWA</name>
<sequence>MTFPPSCQIQSFQLKCEVKADVRKCPEARAAAGLLRLASERPRTGLQNDGNRTGHKHVYCRLSSRYIPLVRRGKGQGDHFDVKFTRFEDKRFQGCDSLVFDSLYFLARRTHVQRYR</sequence>
<organism evidence="1 2">
    <name type="scientific">Pleurodeles waltl</name>
    <name type="common">Iberian ribbed newt</name>
    <dbReference type="NCBI Taxonomy" id="8319"/>
    <lineage>
        <taxon>Eukaryota</taxon>
        <taxon>Metazoa</taxon>
        <taxon>Chordata</taxon>
        <taxon>Craniata</taxon>
        <taxon>Vertebrata</taxon>
        <taxon>Euteleostomi</taxon>
        <taxon>Amphibia</taxon>
        <taxon>Batrachia</taxon>
        <taxon>Caudata</taxon>
        <taxon>Salamandroidea</taxon>
        <taxon>Salamandridae</taxon>
        <taxon>Pleurodelinae</taxon>
        <taxon>Pleurodeles</taxon>
    </lineage>
</organism>
<reference evidence="1" key="1">
    <citation type="journal article" date="2022" name="bioRxiv">
        <title>Sequencing and chromosome-scale assembly of the giantPleurodeles waltlgenome.</title>
        <authorList>
            <person name="Brown T."/>
            <person name="Elewa A."/>
            <person name="Iarovenko S."/>
            <person name="Subramanian E."/>
            <person name="Araus A.J."/>
            <person name="Petzold A."/>
            <person name="Susuki M."/>
            <person name="Suzuki K.-i.T."/>
            <person name="Hayashi T."/>
            <person name="Toyoda A."/>
            <person name="Oliveira C."/>
            <person name="Osipova E."/>
            <person name="Leigh N.D."/>
            <person name="Simon A."/>
            <person name="Yun M.H."/>
        </authorList>
    </citation>
    <scope>NUCLEOTIDE SEQUENCE</scope>
    <source>
        <strain evidence="1">20211129_DDA</strain>
        <tissue evidence="1">Liver</tissue>
    </source>
</reference>
<accession>A0AAV7VBS2</accession>
<dbReference type="Proteomes" id="UP001066276">
    <property type="component" value="Chromosome 2_1"/>
</dbReference>
<keyword evidence="2" id="KW-1185">Reference proteome</keyword>
<dbReference type="AlphaFoldDB" id="A0AAV7VBS2"/>
<evidence type="ECO:0000313" key="1">
    <source>
        <dbReference type="EMBL" id="KAJ1199023.1"/>
    </source>
</evidence>
<evidence type="ECO:0000313" key="2">
    <source>
        <dbReference type="Proteomes" id="UP001066276"/>
    </source>
</evidence>
<comment type="caution">
    <text evidence="1">The sequence shown here is derived from an EMBL/GenBank/DDBJ whole genome shotgun (WGS) entry which is preliminary data.</text>
</comment>
<proteinExistence type="predicted"/>
<protein>
    <submittedName>
        <fullName evidence="1">Uncharacterized protein</fullName>
    </submittedName>
</protein>
<gene>
    <name evidence="1" type="ORF">NDU88_002861</name>
</gene>
<dbReference type="EMBL" id="JANPWB010000003">
    <property type="protein sequence ID" value="KAJ1199023.1"/>
    <property type="molecule type" value="Genomic_DNA"/>
</dbReference>